<dbReference type="CDD" id="cd04301">
    <property type="entry name" value="NAT_SF"/>
    <property type="match status" value="1"/>
</dbReference>
<accession>A0A7G7BUK4</accession>
<organism evidence="3 4">
    <name type="scientific">Streptomyces finlayi</name>
    <dbReference type="NCBI Taxonomy" id="67296"/>
    <lineage>
        <taxon>Bacteria</taxon>
        <taxon>Bacillati</taxon>
        <taxon>Actinomycetota</taxon>
        <taxon>Actinomycetes</taxon>
        <taxon>Kitasatosporales</taxon>
        <taxon>Streptomycetaceae</taxon>
        <taxon>Streptomyces</taxon>
    </lineage>
</organism>
<gene>
    <name evidence="3" type="ORF">F0344_01930</name>
</gene>
<evidence type="ECO:0000259" key="2">
    <source>
        <dbReference type="PROSITE" id="PS51186"/>
    </source>
</evidence>
<dbReference type="KEGG" id="sfiy:F0344_01930"/>
<dbReference type="Pfam" id="PF13302">
    <property type="entry name" value="Acetyltransf_3"/>
    <property type="match status" value="1"/>
</dbReference>
<dbReference type="InterPro" id="IPR051908">
    <property type="entry name" value="Ribosomal_N-acetyltransferase"/>
</dbReference>
<dbReference type="GO" id="GO:0005737">
    <property type="term" value="C:cytoplasm"/>
    <property type="evidence" value="ECO:0007669"/>
    <property type="project" value="TreeGrafter"/>
</dbReference>
<keyword evidence="3" id="KW-0808">Transferase</keyword>
<keyword evidence="4" id="KW-1185">Reference proteome</keyword>
<protein>
    <submittedName>
        <fullName evidence="3">GNAT family N-acetyltransferase</fullName>
    </submittedName>
</protein>
<sequence length="182" mass="19413">MDDLATTRLTLHLMSPAEVADLAAGEPGGNLRWTPGYPSDGEKAAARRYLNTCETVGDPRPFGSFAIIRREDEQVIGGAGFHGAPDERGQVTIGYGLAPTARGKGYASEALRALLEFARSQGVTSAKGDADLDNIGSHRVMTAAGMRLVGVDDQLHHYRVELTGDAPQEALDAPEARDPRRT</sequence>
<proteinExistence type="predicted"/>
<dbReference type="GO" id="GO:0008999">
    <property type="term" value="F:protein-N-terminal-alanine acetyltransferase activity"/>
    <property type="evidence" value="ECO:0007669"/>
    <property type="project" value="TreeGrafter"/>
</dbReference>
<feature type="domain" description="N-acetyltransferase" evidence="2">
    <location>
        <begin position="9"/>
        <end position="165"/>
    </location>
</feature>
<dbReference type="PROSITE" id="PS51186">
    <property type="entry name" value="GNAT"/>
    <property type="match status" value="1"/>
</dbReference>
<evidence type="ECO:0000313" key="3">
    <source>
        <dbReference type="EMBL" id="QNE79019.1"/>
    </source>
</evidence>
<dbReference type="AlphaFoldDB" id="A0A7G7BUK4"/>
<evidence type="ECO:0000256" key="1">
    <source>
        <dbReference type="SAM" id="MobiDB-lite"/>
    </source>
</evidence>
<dbReference type="EMBL" id="CP045702">
    <property type="protein sequence ID" value="QNE79019.1"/>
    <property type="molecule type" value="Genomic_DNA"/>
</dbReference>
<dbReference type="InterPro" id="IPR016181">
    <property type="entry name" value="Acyl_CoA_acyltransferase"/>
</dbReference>
<dbReference type="PANTHER" id="PTHR43441">
    <property type="entry name" value="RIBOSOMAL-PROTEIN-SERINE ACETYLTRANSFERASE"/>
    <property type="match status" value="1"/>
</dbReference>
<feature type="region of interest" description="Disordered" evidence="1">
    <location>
        <begin position="163"/>
        <end position="182"/>
    </location>
</feature>
<dbReference type="GO" id="GO:1990189">
    <property type="term" value="F:protein N-terminal-serine acetyltransferase activity"/>
    <property type="evidence" value="ECO:0007669"/>
    <property type="project" value="TreeGrafter"/>
</dbReference>
<dbReference type="PANTHER" id="PTHR43441:SF6">
    <property type="entry name" value="N-ACETYLTRANSFERASE DOMAIN-CONTAINING PROTEIN"/>
    <property type="match status" value="1"/>
</dbReference>
<reference evidence="4" key="1">
    <citation type="submission" date="2019-10" db="EMBL/GenBank/DDBJ databases">
        <title>Antimicrobial potential of Antarctic Bacteria.</title>
        <authorList>
            <person name="Benaud N."/>
            <person name="Edwards R.J."/>
            <person name="Ferrari B.C."/>
        </authorList>
    </citation>
    <scope>NUCLEOTIDE SEQUENCE [LARGE SCALE GENOMIC DNA]</scope>
    <source>
        <strain evidence="4">NBSH44</strain>
    </source>
</reference>
<dbReference type="RefSeq" id="WP_185302468.1">
    <property type="nucleotide sequence ID" value="NZ_CP045702.1"/>
</dbReference>
<evidence type="ECO:0000313" key="4">
    <source>
        <dbReference type="Proteomes" id="UP000515307"/>
    </source>
</evidence>
<dbReference type="Proteomes" id="UP000515307">
    <property type="component" value="Chromosome"/>
</dbReference>
<name>A0A7G7BUK4_9ACTN</name>
<dbReference type="Gene3D" id="3.40.630.30">
    <property type="match status" value="1"/>
</dbReference>
<dbReference type="InterPro" id="IPR000182">
    <property type="entry name" value="GNAT_dom"/>
</dbReference>
<dbReference type="SUPFAM" id="SSF55729">
    <property type="entry name" value="Acyl-CoA N-acyltransferases (Nat)"/>
    <property type="match status" value="1"/>
</dbReference>